<organism evidence="1 2">
    <name type="scientific">Stanieria cyanosphaera (strain ATCC 29371 / PCC 7437)</name>
    <dbReference type="NCBI Taxonomy" id="111780"/>
    <lineage>
        <taxon>Bacteria</taxon>
        <taxon>Bacillati</taxon>
        <taxon>Cyanobacteriota</taxon>
        <taxon>Cyanophyceae</taxon>
        <taxon>Pleurocapsales</taxon>
        <taxon>Dermocarpellaceae</taxon>
        <taxon>Stanieria</taxon>
    </lineage>
</organism>
<dbReference type="RefSeq" id="WP_015192250.1">
    <property type="nucleotide sequence ID" value="NC_019748.1"/>
</dbReference>
<dbReference type="eggNOG" id="ENOG5033SY9">
    <property type="taxonomic scope" value="Bacteria"/>
</dbReference>
<dbReference type="Proteomes" id="UP000010473">
    <property type="component" value="Chromosome"/>
</dbReference>
<dbReference type="EMBL" id="CP003653">
    <property type="protein sequence ID" value="AFZ34577.1"/>
    <property type="molecule type" value="Genomic_DNA"/>
</dbReference>
<gene>
    <name evidence="1" type="ordered locus">Sta7437_0997</name>
</gene>
<dbReference type="KEGG" id="scs:Sta7437_0997"/>
<protein>
    <recommendedName>
        <fullName evidence="3">Methyltransferase type 11</fullName>
    </recommendedName>
</protein>
<dbReference type="Gene3D" id="3.40.50.150">
    <property type="entry name" value="Vaccinia Virus protein VP39"/>
    <property type="match status" value="1"/>
</dbReference>
<dbReference type="SUPFAM" id="SSF53335">
    <property type="entry name" value="S-adenosyl-L-methionine-dependent methyltransferases"/>
    <property type="match status" value="1"/>
</dbReference>
<evidence type="ECO:0000313" key="1">
    <source>
        <dbReference type="EMBL" id="AFZ34577.1"/>
    </source>
</evidence>
<sequence>MNVIEYPLSLKLYKYSCSLLSKIQAALNVIFAGFWLGILNRKTLQLADRIFYDNDSMYQDEAYNRSGFWDWEVQAIQDYFESSKKILVAGAGGGREIYALHKSGYQADGFECNPNLVEFANNFLSKEGINSQVKIAPRDTCPTFNQVYDGLIVGWGAYTNIQGKQHRIEFLKQMRSQVKNQAPLLLSFFPRKGNNLSYKLIALIGNLIRSLPWAEKIELGDSLLPHRIFVHYFTKEEIEYELNEAGFKLIFFANDNYGYAIGVVIENN</sequence>
<evidence type="ECO:0008006" key="3">
    <source>
        <dbReference type="Google" id="ProtNLM"/>
    </source>
</evidence>
<name>K9XSF1_STAC7</name>
<dbReference type="STRING" id="111780.Sta7437_0997"/>
<dbReference type="AlphaFoldDB" id="K9XSF1"/>
<accession>K9XSF1</accession>
<proteinExistence type="predicted"/>
<reference evidence="2" key="1">
    <citation type="journal article" date="2013" name="Proc. Natl. Acad. Sci. U.S.A.">
        <title>Improving the coverage of the cyanobacterial phylum using diversity-driven genome sequencing.</title>
        <authorList>
            <person name="Shih P.M."/>
            <person name="Wu D."/>
            <person name="Latifi A."/>
            <person name="Axen S.D."/>
            <person name="Fewer D.P."/>
            <person name="Talla E."/>
            <person name="Calteau A."/>
            <person name="Cai F."/>
            <person name="Tandeau de Marsac N."/>
            <person name="Rippka R."/>
            <person name="Herdman M."/>
            <person name="Sivonen K."/>
            <person name="Coursin T."/>
            <person name="Laurent T."/>
            <person name="Goodwin L."/>
            <person name="Nolan M."/>
            <person name="Davenport K.W."/>
            <person name="Han C.S."/>
            <person name="Rubin E.M."/>
            <person name="Eisen J.A."/>
            <person name="Woyke T."/>
            <person name="Gugger M."/>
            <person name="Kerfeld C.A."/>
        </authorList>
    </citation>
    <scope>NUCLEOTIDE SEQUENCE [LARGE SCALE GENOMIC DNA]</scope>
    <source>
        <strain evidence="2">ATCC 29371 / PCC 7437</strain>
    </source>
</reference>
<evidence type="ECO:0000313" key="2">
    <source>
        <dbReference type="Proteomes" id="UP000010473"/>
    </source>
</evidence>
<dbReference type="OrthoDB" id="9789123at2"/>
<dbReference type="HOGENOM" id="CLU_1018056_0_0_3"/>
<keyword evidence="2" id="KW-1185">Reference proteome</keyword>
<dbReference type="InterPro" id="IPR029063">
    <property type="entry name" value="SAM-dependent_MTases_sf"/>
</dbReference>